<keyword evidence="1" id="KW-0472">Membrane</keyword>
<dbReference type="PANTHER" id="PTHR11575:SF22">
    <property type="entry name" value="ADL392WP"/>
    <property type="match status" value="1"/>
</dbReference>
<dbReference type="GO" id="GO:0009166">
    <property type="term" value="P:nucleotide catabolic process"/>
    <property type="evidence" value="ECO:0007669"/>
    <property type="project" value="InterPro"/>
</dbReference>
<dbReference type="SUPFAM" id="SSF55816">
    <property type="entry name" value="5'-nucleotidase (syn. UDP-sugar hydrolase), C-terminal domain"/>
    <property type="match status" value="1"/>
</dbReference>
<name>A0AA86PPX0_9EUKA</name>
<reference evidence="3" key="1">
    <citation type="submission" date="2023-06" db="EMBL/GenBank/DDBJ databases">
        <authorList>
            <person name="Kurt Z."/>
        </authorList>
    </citation>
    <scope>NUCLEOTIDE SEQUENCE</scope>
</reference>
<proteinExistence type="predicted"/>
<dbReference type="InterPro" id="IPR004843">
    <property type="entry name" value="Calcineurin-like_PHP"/>
</dbReference>
<feature type="domain" description="Calcineurin-like phosphoesterase" evidence="2">
    <location>
        <begin position="14"/>
        <end position="239"/>
    </location>
</feature>
<protein>
    <submittedName>
        <fullName evidence="3">5' nucleotidase family protein</fullName>
    </submittedName>
    <submittedName>
        <fullName evidence="4">5'_nucleotidase family protein</fullName>
    </submittedName>
</protein>
<organism evidence="3">
    <name type="scientific">Hexamita inflata</name>
    <dbReference type="NCBI Taxonomy" id="28002"/>
    <lineage>
        <taxon>Eukaryota</taxon>
        <taxon>Metamonada</taxon>
        <taxon>Diplomonadida</taxon>
        <taxon>Hexamitidae</taxon>
        <taxon>Hexamitinae</taxon>
        <taxon>Hexamita</taxon>
    </lineage>
</organism>
<dbReference type="PANTHER" id="PTHR11575">
    <property type="entry name" value="5'-NUCLEOTIDASE-RELATED"/>
    <property type="match status" value="1"/>
</dbReference>
<keyword evidence="1" id="KW-0812">Transmembrane</keyword>
<dbReference type="InterPro" id="IPR006179">
    <property type="entry name" value="5_nucleotidase/apyrase"/>
</dbReference>
<evidence type="ECO:0000313" key="5">
    <source>
        <dbReference type="Proteomes" id="UP001642409"/>
    </source>
</evidence>
<gene>
    <name evidence="4" type="ORF">HINF_LOCUS23932</name>
    <name evidence="3" type="ORF">HINF_LOCUS30206</name>
</gene>
<dbReference type="SUPFAM" id="SSF56300">
    <property type="entry name" value="Metallo-dependent phosphatases"/>
    <property type="match status" value="1"/>
</dbReference>
<reference evidence="4 5" key="2">
    <citation type="submission" date="2024-07" db="EMBL/GenBank/DDBJ databases">
        <authorList>
            <person name="Akdeniz Z."/>
        </authorList>
    </citation>
    <scope>NUCLEOTIDE SEQUENCE [LARGE SCALE GENOMIC DNA]</scope>
</reference>
<dbReference type="GO" id="GO:0016787">
    <property type="term" value="F:hydrolase activity"/>
    <property type="evidence" value="ECO:0007669"/>
    <property type="project" value="InterPro"/>
</dbReference>
<evidence type="ECO:0000259" key="2">
    <source>
        <dbReference type="Pfam" id="PF00149"/>
    </source>
</evidence>
<dbReference type="InterPro" id="IPR036907">
    <property type="entry name" value="5'-Nucleotdase_C_sf"/>
</dbReference>
<accession>A0AA86PPX0</accession>
<feature type="transmembrane region" description="Helical" evidence="1">
    <location>
        <begin position="563"/>
        <end position="587"/>
    </location>
</feature>
<dbReference type="Gene3D" id="3.60.21.10">
    <property type="match status" value="1"/>
</dbReference>
<evidence type="ECO:0000313" key="4">
    <source>
        <dbReference type="EMBL" id="CAL6013740.1"/>
    </source>
</evidence>
<keyword evidence="5" id="KW-1185">Reference proteome</keyword>
<sequence length="589" mass="67624">MMFLHLVFHTKEVHIVHVGDMHGWIYGQKTQPDLGDLGTLLSYYERVVANVSQNPEASVLLIGSGDDCEGTGLSGLTEPKCSEIYRFLSKVPFDMMTVGNHDLSQPASMEFLRSFQGNFSKNALVTTNTYYVADNSSFGLPYKYQVLQNGVRVLMISLMYTGDNNYGNTRVQPQTELLESIWFADLIKEFGPKTDLFLYNTHQGVVMPETRSTYQKLRKLFAQHLNYEVPMHVMCGHTHMVFRTNCPLRNGVKDENCFMTESGKYLERVEHVVWTLEETQVQIPDGALFTGAKVANVTHFDYDFMVPQQNERGEGLAKRFNVNPEQFMTENGTKLSKQIHDKLDELNITQVIGFSKHKYHKTHGMGQNDSLQRLWNFGVMPALVFDDKMEQECTQFPITRAALSKDHLYQGNVTLDDTVIAVPFSFNISYLPHLTKNEAECVAFWSNLGLWNIGENAISKETFQKLYDKRNKNPKPLPKHNLFYTYVNNTWERDCYDIITNEYEAPRLMMGYKFCNMTGPEEKRYPVKSGIQLTDALFTEYVRKYMKNETEIDSIDDKNLSSAYFNVGIATAVVWSLGIVLVAFFVFRK</sequence>
<dbReference type="GO" id="GO:0005829">
    <property type="term" value="C:cytosol"/>
    <property type="evidence" value="ECO:0007669"/>
    <property type="project" value="TreeGrafter"/>
</dbReference>
<comment type="caution">
    <text evidence="3">The sequence shown here is derived from an EMBL/GenBank/DDBJ whole genome shotgun (WGS) entry which is preliminary data.</text>
</comment>
<dbReference type="EMBL" id="CAXDID020000069">
    <property type="protein sequence ID" value="CAL6013740.1"/>
    <property type="molecule type" value="Genomic_DNA"/>
</dbReference>
<dbReference type="EMBL" id="CATOUU010000703">
    <property type="protein sequence ID" value="CAI9942561.1"/>
    <property type="molecule type" value="Genomic_DNA"/>
</dbReference>
<dbReference type="InterPro" id="IPR029052">
    <property type="entry name" value="Metallo-depent_PP-like"/>
</dbReference>
<dbReference type="AlphaFoldDB" id="A0AA86PPX0"/>
<dbReference type="Proteomes" id="UP001642409">
    <property type="component" value="Unassembled WGS sequence"/>
</dbReference>
<dbReference type="Pfam" id="PF00149">
    <property type="entry name" value="Metallophos"/>
    <property type="match status" value="1"/>
</dbReference>
<evidence type="ECO:0000256" key="1">
    <source>
        <dbReference type="SAM" id="Phobius"/>
    </source>
</evidence>
<keyword evidence="1" id="KW-1133">Transmembrane helix</keyword>
<dbReference type="Gene3D" id="3.90.780.10">
    <property type="entry name" value="5'-Nucleotidase, C-terminal domain"/>
    <property type="match status" value="1"/>
</dbReference>
<evidence type="ECO:0000313" key="3">
    <source>
        <dbReference type="EMBL" id="CAI9942561.1"/>
    </source>
</evidence>